<comment type="caution">
    <text evidence="3">The sequence shown here is derived from an EMBL/GenBank/DDBJ whole genome shotgun (WGS) entry which is preliminary data.</text>
</comment>
<evidence type="ECO:0000313" key="4">
    <source>
        <dbReference type="Proteomes" id="UP001176059"/>
    </source>
</evidence>
<organism evidence="3 4">
    <name type="scientific">Lentinula guzmanii</name>
    <dbReference type="NCBI Taxonomy" id="2804957"/>
    <lineage>
        <taxon>Eukaryota</taxon>
        <taxon>Fungi</taxon>
        <taxon>Dikarya</taxon>
        <taxon>Basidiomycota</taxon>
        <taxon>Agaricomycotina</taxon>
        <taxon>Agaricomycetes</taxon>
        <taxon>Agaricomycetidae</taxon>
        <taxon>Agaricales</taxon>
        <taxon>Marasmiineae</taxon>
        <taxon>Omphalotaceae</taxon>
        <taxon>Lentinula</taxon>
    </lineage>
</organism>
<evidence type="ECO:0000259" key="2">
    <source>
        <dbReference type="SMART" id="SM01362"/>
    </source>
</evidence>
<gene>
    <name evidence="3" type="ORF">DFJ43DRAFT_223740</name>
</gene>
<feature type="compositionally biased region" description="Basic and acidic residues" evidence="1">
    <location>
        <begin position="298"/>
        <end position="338"/>
    </location>
</feature>
<dbReference type="GO" id="GO:0030686">
    <property type="term" value="C:90S preribosome"/>
    <property type="evidence" value="ECO:0007669"/>
    <property type="project" value="TreeGrafter"/>
</dbReference>
<dbReference type="InterPro" id="IPR007034">
    <property type="entry name" value="BMS1_TSR1_C"/>
</dbReference>
<dbReference type="EMBL" id="JANVFO010000018">
    <property type="protein sequence ID" value="KAJ3733304.1"/>
    <property type="molecule type" value="Genomic_DNA"/>
</dbReference>
<reference evidence="3" key="2">
    <citation type="journal article" date="2023" name="Proc. Natl. Acad. Sci. U.S.A.">
        <title>A global phylogenomic analysis of the shiitake genus Lentinula.</title>
        <authorList>
            <person name="Sierra-Patev S."/>
            <person name="Min B."/>
            <person name="Naranjo-Ortiz M."/>
            <person name="Looney B."/>
            <person name="Konkel Z."/>
            <person name="Slot J.C."/>
            <person name="Sakamoto Y."/>
            <person name="Steenwyk J.L."/>
            <person name="Rokas A."/>
            <person name="Carro J."/>
            <person name="Camarero S."/>
            <person name="Ferreira P."/>
            <person name="Molpeceres G."/>
            <person name="Ruiz-Duenas F.J."/>
            <person name="Serrano A."/>
            <person name="Henrissat B."/>
            <person name="Drula E."/>
            <person name="Hughes K.W."/>
            <person name="Mata J.L."/>
            <person name="Ishikawa N.K."/>
            <person name="Vargas-Isla R."/>
            <person name="Ushijima S."/>
            <person name="Smith C.A."/>
            <person name="Donoghue J."/>
            <person name="Ahrendt S."/>
            <person name="Andreopoulos W."/>
            <person name="He G."/>
            <person name="LaButti K."/>
            <person name="Lipzen A."/>
            <person name="Ng V."/>
            <person name="Riley R."/>
            <person name="Sandor L."/>
            <person name="Barry K."/>
            <person name="Martinez A.T."/>
            <person name="Xiao Y."/>
            <person name="Gibbons J.G."/>
            <person name="Terashima K."/>
            <person name="Grigoriev I.V."/>
            <person name="Hibbett D."/>
        </authorList>
    </citation>
    <scope>NUCLEOTIDE SEQUENCE</scope>
    <source>
        <strain evidence="3">ET3784</strain>
    </source>
</reference>
<dbReference type="GO" id="GO:0034511">
    <property type="term" value="F:U3 snoRNA binding"/>
    <property type="evidence" value="ECO:0007669"/>
    <property type="project" value="TreeGrafter"/>
</dbReference>
<proteinExistence type="predicted"/>
<dbReference type="GO" id="GO:0000479">
    <property type="term" value="P:endonucleolytic cleavage of tricistronic rRNA transcript (SSU-rRNA, 5.8S rRNA, LSU-rRNA)"/>
    <property type="evidence" value="ECO:0007669"/>
    <property type="project" value="TreeGrafter"/>
</dbReference>
<dbReference type="AlphaFoldDB" id="A0AA38MUL7"/>
<feature type="region of interest" description="Disordered" evidence="1">
    <location>
        <begin position="244"/>
        <end position="269"/>
    </location>
</feature>
<feature type="domain" description="Ribosome biogenesis protein BMS1/TSR1 C-terminal" evidence="2">
    <location>
        <begin position="1"/>
        <end position="155"/>
    </location>
</feature>
<sequence>MRMLKYTPEHMHCYGTFWGPGVLPNTGFCAFNTVADGAETGGFRISATGVVLSLASTSQIVKKLKLTGTPFKIFKNTAFIKGMFSSALEVAKFEGASVKTVSGVRGVVKKAVSAGGLGGDGKRKGGKGGDGAFRAAFEDKLLMSDIVFLRAWYSVQPRKFYAPVTSLLLPSQAQNSPSDADETPIETKQTWTGMRLTGTVRRSLGIKTPLNVNSTYRHKLGIEQQRTEKKGRFAPLVIPKGLQKQLPYKSKPKLMLKQGGSGSDGKRRQNYLQKRAVVLEPEEKRAVALLQQTRALRKDQVQRRKEKKEAGKERKRKEEEKSEERKTEKEREEKKEFMRNVGMGGKRDKREAEAMEGGRRKKRKTCRYHTICW</sequence>
<keyword evidence="4" id="KW-1185">Reference proteome</keyword>
<dbReference type="Pfam" id="PF04950">
    <property type="entry name" value="RIBIOP_C"/>
    <property type="match status" value="1"/>
</dbReference>
<evidence type="ECO:0000256" key="1">
    <source>
        <dbReference type="SAM" id="MobiDB-lite"/>
    </source>
</evidence>
<dbReference type="GO" id="GO:0000462">
    <property type="term" value="P:maturation of SSU-rRNA from tricistronic rRNA transcript (SSU-rRNA, 5.8S rRNA, LSU-rRNA)"/>
    <property type="evidence" value="ECO:0007669"/>
    <property type="project" value="TreeGrafter"/>
</dbReference>
<dbReference type="GO" id="GO:0005525">
    <property type="term" value="F:GTP binding"/>
    <property type="evidence" value="ECO:0007669"/>
    <property type="project" value="TreeGrafter"/>
</dbReference>
<evidence type="ECO:0000313" key="3">
    <source>
        <dbReference type="EMBL" id="KAJ3733304.1"/>
    </source>
</evidence>
<dbReference type="SMART" id="SM01362">
    <property type="entry name" value="DUF663"/>
    <property type="match status" value="1"/>
</dbReference>
<accession>A0AA38MUL7</accession>
<feature type="compositionally biased region" description="Basic and acidic residues" evidence="1">
    <location>
        <begin position="345"/>
        <end position="358"/>
    </location>
</feature>
<name>A0AA38MUL7_9AGAR</name>
<dbReference type="PANTHER" id="PTHR12858">
    <property type="entry name" value="RIBOSOME BIOGENESIS PROTEIN"/>
    <property type="match status" value="1"/>
</dbReference>
<protein>
    <recommendedName>
        <fullName evidence="2">Ribosome biogenesis protein BMS1/TSR1 C-terminal domain-containing protein</fullName>
    </recommendedName>
</protein>
<reference evidence="3" key="1">
    <citation type="submission" date="2022-08" db="EMBL/GenBank/DDBJ databases">
        <authorList>
            <consortium name="DOE Joint Genome Institute"/>
            <person name="Min B."/>
            <person name="Sierra-Patev S."/>
            <person name="Naranjo-Ortiz M."/>
            <person name="Looney B."/>
            <person name="Konkel Z."/>
            <person name="Slot J.C."/>
            <person name="Sakamoto Y."/>
            <person name="Steenwyk J.L."/>
            <person name="Rokas A."/>
            <person name="Carro J."/>
            <person name="Camarero S."/>
            <person name="Ferreira P."/>
            <person name="Molpeceres G."/>
            <person name="Ruiz-duenas F.J."/>
            <person name="Serrano A."/>
            <person name="Henrissat B."/>
            <person name="Drula E."/>
            <person name="Hughes K.W."/>
            <person name="Mata J.L."/>
            <person name="Ishikawa N.K."/>
            <person name="Vargas-Isla R."/>
            <person name="Ushijima S."/>
            <person name="Smith C.A."/>
            <person name="Ahrendt S."/>
            <person name="Andreopoulos W."/>
            <person name="He G."/>
            <person name="LaButti K."/>
            <person name="Lipzen A."/>
            <person name="Ng V."/>
            <person name="Riley R."/>
            <person name="Sandor L."/>
            <person name="Barry K."/>
            <person name="Martinez A.T."/>
            <person name="Xiao Y."/>
            <person name="Gibbons J.G."/>
            <person name="Terashima K."/>
            <person name="Hibbett D.S."/>
            <person name="Grigoriev I.V."/>
        </authorList>
    </citation>
    <scope>NUCLEOTIDE SEQUENCE</scope>
    <source>
        <strain evidence="3">ET3784</strain>
    </source>
</reference>
<dbReference type="PANTHER" id="PTHR12858:SF2">
    <property type="entry name" value="RIBOSOME BIOGENESIS PROTEIN BMS1 HOMOLOG"/>
    <property type="match status" value="1"/>
</dbReference>
<dbReference type="InterPro" id="IPR039761">
    <property type="entry name" value="Bms1/Tsr1"/>
</dbReference>
<dbReference type="Proteomes" id="UP001176059">
    <property type="component" value="Unassembled WGS sequence"/>
</dbReference>
<dbReference type="GO" id="GO:0003924">
    <property type="term" value="F:GTPase activity"/>
    <property type="evidence" value="ECO:0007669"/>
    <property type="project" value="TreeGrafter"/>
</dbReference>
<feature type="region of interest" description="Disordered" evidence="1">
    <location>
        <begin position="298"/>
        <end position="373"/>
    </location>
</feature>